<keyword evidence="3" id="KW-0131">Cell cycle</keyword>
<reference evidence="9 10" key="1">
    <citation type="journal article" date="2012" name="Science">
        <title>The Paleozoic origin of enzymatic lignin decomposition reconstructed from 31 fungal genomes.</title>
        <authorList>
            <person name="Floudas D."/>
            <person name="Binder M."/>
            <person name="Riley R."/>
            <person name="Barry K."/>
            <person name="Blanchette R.A."/>
            <person name="Henrissat B."/>
            <person name="Martinez A.T."/>
            <person name="Otillar R."/>
            <person name="Spatafora J.W."/>
            <person name="Yadav J.S."/>
            <person name="Aerts A."/>
            <person name="Benoit I."/>
            <person name="Boyd A."/>
            <person name="Carlson A."/>
            <person name="Copeland A."/>
            <person name="Coutinho P.M."/>
            <person name="de Vries R.P."/>
            <person name="Ferreira P."/>
            <person name="Findley K."/>
            <person name="Foster B."/>
            <person name="Gaskell J."/>
            <person name="Glotzer D."/>
            <person name="Gorecki P."/>
            <person name="Heitman J."/>
            <person name="Hesse C."/>
            <person name="Hori C."/>
            <person name="Igarashi K."/>
            <person name="Jurgens J.A."/>
            <person name="Kallen N."/>
            <person name="Kersten P."/>
            <person name="Kohler A."/>
            <person name="Kuees U."/>
            <person name="Kumar T.K.A."/>
            <person name="Kuo A."/>
            <person name="LaButti K."/>
            <person name="Larrondo L.F."/>
            <person name="Lindquist E."/>
            <person name="Ling A."/>
            <person name="Lombard V."/>
            <person name="Lucas S."/>
            <person name="Lundell T."/>
            <person name="Martin R."/>
            <person name="McLaughlin D.J."/>
            <person name="Morgenstern I."/>
            <person name="Morin E."/>
            <person name="Murat C."/>
            <person name="Nagy L.G."/>
            <person name="Nolan M."/>
            <person name="Ohm R.A."/>
            <person name="Patyshakuliyeva A."/>
            <person name="Rokas A."/>
            <person name="Ruiz-Duenas F.J."/>
            <person name="Sabat G."/>
            <person name="Salamov A."/>
            <person name="Samejima M."/>
            <person name="Schmutz J."/>
            <person name="Slot J.C."/>
            <person name="St John F."/>
            <person name="Stenlid J."/>
            <person name="Sun H."/>
            <person name="Sun S."/>
            <person name="Syed K."/>
            <person name="Tsang A."/>
            <person name="Wiebenga A."/>
            <person name="Young D."/>
            <person name="Pisabarro A."/>
            <person name="Eastwood D.C."/>
            <person name="Martin F."/>
            <person name="Cullen D."/>
            <person name="Grigoriev I.V."/>
            <person name="Hibbett D.S."/>
        </authorList>
    </citation>
    <scope>NUCLEOTIDE SEQUENCE [LARGE SCALE GENOMIC DNA]</scope>
    <source>
        <strain evidence="9 10">MD-104</strain>
    </source>
</reference>
<evidence type="ECO:0000256" key="2">
    <source>
        <dbReference type="ARBA" id="ARBA00022618"/>
    </source>
</evidence>
<dbReference type="GO" id="GO:0005829">
    <property type="term" value="C:cytosol"/>
    <property type="evidence" value="ECO:0007669"/>
    <property type="project" value="TreeGrafter"/>
</dbReference>
<dbReference type="EMBL" id="KB467931">
    <property type="protein sequence ID" value="PCH37555.1"/>
    <property type="molecule type" value="Genomic_DNA"/>
</dbReference>
<evidence type="ECO:0000256" key="4">
    <source>
        <dbReference type="ARBA" id="ARBA00044746"/>
    </source>
</evidence>
<dbReference type="GO" id="GO:0051301">
    <property type="term" value="P:cell division"/>
    <property type="evidence" value="ECO:0007669"/>
    <property type="project" value="UniProtKB-KW"/>
</dbReference>
<dbReference type="PANTHER" id="PTHR13255:SF0">
    <property type="entry name" value="ATAXIN-10"/>
    <property type="match status" value="1"/>
</dbReference>
<evidence type="ECO:0000256" key="1">
    <source>
        <dbReference type="ARBA" id="ARBA00008384"/>
    </source>
</evidence>
<evidence type="ECO:0000256" key="7">
    <source>
        <dbReference type="SAM" id="MobiDB-lite"/>
    </source>
</evidence>
<dbReference type="InterPro" id="IPR016024">
    <property type="entry name" value="ARM-type_fold"/>
</dbReference>
<dbReference type="InterPro" id="IPR051374">
    <property type="entry name" value="Ataxin-10/CTR86_families"/>
</dbReference>
<evidence type="ECO:0000256" key="5">
    <source>
        <dbReference type="ARBA" id="ARBA00044801"/>
    </source>
</evidence>
<proteinExistence type="inferred from homology"/>
<feature type="domain" description="Ataxin-10" evidence="8">
    <location>
        <begin position="465"/>
        <end position="543"/>
    </location>
</feature>
<dbReference type="Pfam" id="PF09759">
    <property type="entry name" value="Atx10homo_assoc"/>
    <property type="match status" value="1"/>
</dbReference>
<keyword evidence="10" id="KW-1185">Reference proteome</keyword>
<dbReference type="InterPro" id="IPR019156">
    <property type="entry name" value="Ataxin-10_domain"/>
</dbReference>
<gene>
    <name evidence="9" type="ORF">WOLCODRAFT_146708</name>
</gene>
<dbReference type="PANTHER" id="PTHR13255">
    <property type="entry name" value="ATAXIN-10"/>
    <property type="match status" value="1"/>
</dbReference>
<evidence type="ECO:0000256" key="3">
    <source>
        <dbReference type="ARBA" id="ARBA00023306"/>
    </source>
</evidence>
<evidence type="ECO:0000256" key="6">
    <source>
        <dbReference type="ARBA" id="ARBA00044805"/>
    </source>
</evidence>
<dbReference type="AlphaFoldDB" id="A0A2H3J7D7"/>
<accession>A0A2H3J7D7</accession>
<sequence length="549" mass="60067">MDPLLIRLQNVTKTLDISVSQSILDVVDALNDLATQCAINQEYRHSIGQNSSLWITVRKLWTTCITVNADPEEISAAEQTSICAGLAKFTRNLVAAEAFNQEKAFENEPDIRKMIHDYTSYHAIQDNTYYPATRLLVQALSNIITANAALSQRLWKTYLTLPEEQLVLLRLLSSPDHRTTFSTFILVLNCVSNSSERTQMLVESPRGPRLCISMLDRISSLIDTENDGDGAQAFNIGYEIFSNLIVKGLAPDLYAKISVDGEVVTPAQTTLLKLLDSHLYRFSQSNAPIGLGAQTTDAIVQMLSSEFFALSTYAQGAMERSLGSQSNAPSTTTAPAPGDSSRAETSEENAPTNDDTPPQELDLLLPQVCEALVLVAQCLTTLALDTVEGSAVAHDTRGYLCAAISSAGQGFVESLIETLRLLDLFVPRITFGKVVPRPTPEVAQGQRTPAPQAQAPASAQGFAFVKRDLVRLLGIISSGNKTVQDRVRECRGIPVVMNLCVIDDQNPYLKEHAIFTLRNLLHGNPENQDVVRVIQPVGRWDENGILQAL</sequence>
<feature type="compositionally biased region" description="Polar residues" evidence="7">
    <location>
        <begin position="322"/>
        <end position="334"/>
    </location>
</feature>
<organism evidence="9 10">
    <name type="scientific">Wolfiporia cocos (strain MD-104)</name>
    <name type="common">Brown rot fungus</name>
    <dbReference type="NCBI Taxonomy" id="742152"/>
    <lineage>
        <taxon>Eukaryota</taxon>
        <taxon>Fungi</taxon>
        <taxon>Dikarya</taxon>
        <taxon>Basidiomycota</taxon>
        <taxon>Agaricomycotina</taxon>
        <taxon>Agaricomycetes</taxon>
        <taxon>Polyporales</taxon>
        <taxon>Phaeolaceae</taxon>
        <taxon>Wolfiporia</taxon>
    </lineage>
</organism>
<dbReference type="OrthoDB" id="379794at2759"/>
<evidence type="ECO:0000259" key="8">
    <source>
        <dbReference type="Pfam" id="PF09759"/>
    </source>
</evidence>
<evidence type="ECO:0000313" key="10">
    <source>
        <dbReference type="Proteomes" id="UP000218811"/>
    </source>
</evidence>
<protein>
    <recommendedName>
        <fullName evidence="5">Ataxin-10 homolog</fullName>
    </recommendedName>
    <alternativeName>
        <fullName evidence="6">Copper transport protein 86</fullName>
    </alternativeName>
</protein>
<name>A0A2H3J7D7_WOLCO</name>
<dbReference type="Proteomes" id="UP000218811">
    <property type="component" value="Unassembled WGS sequence"/>
</dbReference>
<evidence type="ECO:0000313" key="9">
    <source>
        <dbReference type="EMBL" id="PCH37555.1"/>
    </source>
</evidence>
<comment type="function">
    <text evidence="4">May play a role in the regulation of cytokinesis.</text>
</comment>
<comment type="similarity">
    <text evidence="1">Belongs to the ataxin-10 family.</text>
</comment>
<keyword evidence="2" id="KW-0132">Cell division</keyword>
<dbReference type="Gene3D" id="1.25.10.10">
    <property type="entry name" value="Leucine-rich Repeat Variant"/>
    <property type="match status" value="1"/>
</dbReference>
<feature type="region of interest" description="Disordered" evidence="7">
    <location>
        <begin position="320"/>
        <end position="360"/>
    </location>
</feature>
<dbReference type="SUPFAM" id="SSF48371">
    <property type="entry name" value="ARM repeat"/>
    <property type="match status" value="1"/>
</dbReference>
<dbReference type="InterPro" id="IPR011989">
    <property type="entry name" value="ARM-like"/>
</dbReference>
<dbReference type="OMA" id="TGHEELM"/>